<dbReference type="EMBL" id="JAEHOE010000146">
    <property type="protein sequence ID" value="KAG2484653.1"/>
    <property type="molecule type" value="Genomic_DNA"/>
</dbReference>
<gene>
    <name evidence="8" type="ORF">HYH03_016606</name>
</gene>
<keyword evidence="2 5" id="KW-0547">Nucleotide-binding</keyword>
<dbReference type="PROSITE" id="PS00107">
    <property type="entry name" value="PROTEIN_KINASE_ATP"/>
    <property type="match status" value="1"/>
</dbReference>
<dbReference type="Gene3D" id="1.10.510.10">
    <property type="entry name" value="Transferase(Phosphotransferase) domain 1"/>
    <property type="match status" value="1"/>
</dbReference>
<feature type="compositionally biased region" description="Low complexity" evidence="6">
    <location>
        <begin position="297"/>
        <end position="311"/>
    </location>
</feature>
<dbReference type="InterPro" id="IPR011009">
    <property type="entry name" value="Kinase-like_dom_sf"/>
</dbReference>
<evidence type="ECO:0000256" key="3">
    <source>
        <dbReference type="ARBA" id="ARBA00022777"/>
    </source>
</evidence>
<feature type="region of interest" description="Disordered" evidence="6">
    <location>
        <begin position="364"/>
        <end position="394"/>
    </location>
</feature>
<dbReference type="InterPro" id="IPR000719">
    <property type="entry name" value="Prot_kinase_dom"/>
</dbReference>
<sequence length="784" mass="79864">MPANACTRDLVAVRVLGEGAYAEVFECLHRPSGTALAVKRFKYAHVEPQARRLALRELRVLRALSPHPNIVMLHGSFQSKSGHIYMTFEKMAGGDMHQEMQRHPDQRLPPSLLRCAAFQLLSALDHCHQHGVVHRDVKPANVLIDHRPAQPPPASPTGADPRATPGALVPVVKLCDMGLARWLPGCEPAAELAAQGAGRRAGSSGMTNLAAADSLTSYCVTRWYRAPELLQGGHTYGPGVDVWAYGATLAEWATGLPLFPGATELDQLWLVSQCLGPQAGAGRTAPTLQPVPETGPGDPAQAPCAASAASSGPGASPGLLGRLMDVDPGLVQLIRLCLTLDPAARPSAAQLLRLPYFASAGLEPHSSPEPALGGRPQQQPLSPERPSTAAAPTPAGAMCMNAVAAGTTAARKLQLPRPAKLSQALLLPFVTTDASPFVAATASSGSSRCTAAGSQASAPTDYSALLTPEYSSADARVASVASGYGPGFNPNPLAPLFGLSGSSGAAGSSWAWLQSPQPPPPAVATEAPAGPAVCGQEERGGGAGSAAPRVPRLTRMLRGLVSVNCYSGAALAVAAPSLAPPPAMPSSGFARSSVPLRPLPVRPVGQRASRLSLDSVLPVRTGSSCGSGSQASGTTGVSSLAAGGCRSGSSTCAARSGSSGQVALSVGVRSAIAAFFEGEDAAVEEAQGCGEADGADEAAADTRRPLTKAAMPAVAEEGSLMNTAAEVWVGKDTPAAADLGGSQARTLVTSQGGAEAPRGLAAMRLCAKALARRAKALVRAVSTR</sequence>
<accession>A0A835XIE7</accession>
<dbReference type="Pfam" id="PF00069">
    <property type="entry name" value="Pkinase"/>
    <property type="match status" value="1"/>
</dbReference>
<dbReference type="InterPro" id="IPR008271">
    <property type="entry name" value="Ser/Thr_kinase_AS"/>
</dbReference>
<proteinExistence type="predicted"/>
<dbReference type="Gene3D" id="3.30.200.20">
    <property type="entry name" value="Phosphorylase Kinase, domain 1"/>
    <property type="match status" value="1"/>
</dbReference>
<keyword evidence="9" id="KW-1185">Reference proteome</keyword>
<evidence type="ECO:0000313" key="9">
    <source>
        <dbReference type="Proteomes" id="UP000612055"/>
    </source>
</evidence>
<evidence type="ECO:0000256" key="4">
    <source>
        <dbReference type="ARBA" id="ARBA00022840"/>
    </source>
</evidence>
<dbReference type="SUPFAM" id="SSF56112">
    <property type="entry name" value="Protein kinase-like (PK-like)"/>
    <property type="match status" value="1"/>
</dbReference>
<dbReference type="GO" id="GO:0005524">
    <property type="term" value="F:ATP binding"/>
    <property type="evidence" value="ECO:0007669"/>
    <property type="project" value="UniProtKB-UniRule"/>
</dbReference>
<feature type="region of interest" description="Disordered" evidence="6">
    <location>
        <begin position="281"/>
        <end position="311"/>
    </location>
</feature>
<organism evidence="8 9">
    <name type="scientific">Edaphochlamys debaryana</name>
    <dbReference type="NCBI Taxonomy" id="47281"/>
    <lineage>
        <taxon>Eukaryota</taxon>
        <taxon>Viridiplantae</taxon>
        <taxon>Chlorophyta</taxon>
        <taxon>core chlorophytes</taxon>
        <taxon>Chlorophyceae</taxon>
        <taxon>CS clade</taxon>
        <taxon>Chlamydomonadales</taxon>
        <taxon>Chlamydomonadales incertae sedis</taxon>
        <taxon>Edaphochlamys</taxon>
    </lineage>
</organism>
<evidence type="ECO:0000313" key="8">
    <source>
        <dbReference type="EMBL" id="KAG2484653.1"/>
    </source>
</evidence>
<name>A0A835XIE7_9CHLO</name>
<keyword evidence="1" id="KW-0808">Transferase</keyword>
<dbReference type="InterPro" id="IPR050117">
    <property type="entry name" value="MAPK"/>
</dbReference>
<keyword evidence="3" id="KW-0418">Kinase</keyword>
<dbReference type="PROSITE" id="PS50011">
    <property type="entry name" value="PROTEIN_KINASE_DOM"/>
    <property type="match status" value="1"/>
</dbReference>
<feature type="domain" description="Protein kinase" evidence="7">
    <location>
        <begin position="10"/>
        <end position="357"/>
    </location>
</feature>
<evidence type="ECO:0000259" key="7">
    <source>
        <dbReference type="PROSITE" id="PS50011"/>
    </source>
</evidence>
<comment type="caution">
    <text evidence="8">The sequence shown here is derived from an EMBL/GenBank/DDBJ whole genome shotgun (WGS) entry which is preliminary data.</text>
</comment>
<protein>
    <recommendedName>
        <fullName evidence="7">Protein kinase domain-containing protein</fullName>
    </recommendedName>
</protein>
<dbReference type="PROSITE" id="PS00108">
    <property type="entry name" value="PROTEIN_KINASE_ST"/>
    <property type="match status" value="1"/>
</dbReference>
<evidence type="ECO:0000256" key="2">
    <source>
        <dbReference type="ARBA" id="ARBA00022741"/>
    </source>
</evidence>
<dbReference type="Proteomes" id="UP000612055">
    <property type="component" value="Unassembled WGS sequence"/>
</dbReference>
<dbReference type="InterPro" id="IPR017441">
    <property type="entry name" value="Protein_kinase_ATP_BS"/>
</dbReference>
<dbReference type="AlphaFoldDB" id="A0A835XIE7"/>
<evidence type="ECO:0000256" key="6">
    <source>
        <dbReference type="SAM" id="MobiDB-lite"/>
    </source>
</evidence>
<dbReference type="OrthoDB" id="413582at2759"/>
<evidence type="ECO:0000256" key="1">
    <source>
        <dbReference type="ARBA" id="ARBA00022679"/>
    </source>
</evidence>
<dbReference type="GO" id="GO:0004672">
    <property type="term" value="F:protein kinase activity"/>
    <property type="evidence" value="ECO:0007669"/>
    <property type="project" value="InterPro"/>
</dbReference>
<dbReference type="SMART" id="SM00220">
    <property type="entry name" value="S_TKc"/>
    <property type="match status" value="1"/>
</dbReference>
<evidence type="ECO:0000256" key="5">
    <source>
        <dbReference type="PROSITE-ProRule" id="PRU10141"/>
    </source>
</evidence>
<keyword evidence="4 5" id="KW-0067">ATP-binding</keyword>
<dbReference type="PANTHER" id="PTHR24055">
    <property type="entry name" value="MITOGEN-ACTIVATED PROTEIN KINASE"/>
    <property type="match status" value="1"/>
</dbReference>
<feature type="binding site" evidence="5">
    <location>
        <position position="39"/>
    </location>
    <ligand>
        <name>ATP</name>
        <dbReference type="ChEBI" id="CHEBI:30616"/>
    </ligand>
</feature>
<feature type="region of interest" description="Disordered" evidence="6">
    <location>
        <begin position="510"/>
        <end position="548"/>
    </location>
</feature>
<reference evidence="8" key="1">
    <citation type="journal article" date="2020" name="bioRxiv">
        <title>Comparative genomics of Chlamydomonas.</title>
        <authorList>
            <person name="Craig R.J."/>
            <person name="Hasan A.R."/>
            <person name="Ness R.W."/>
            <person name="Keightley P.D."/>
        </authorList>
    </citation>
    <scope>NUCLEOTIDE SEQUENCE</scope>
    <source>
        <strain evidence="8">CCAP 11/70</strain>
    </source>
</reference>
<feature type="compositionally biased region" description="Low complexity" evidence="6">
    <location>
        <begin position="523"/>
        <end position="532"/>
    </location>
</feature>